<dbReference type="Pfam" id="PF10482">
    <property type="entry name" value="CtIP_N"/>
    <property type="match status" value="1"/>
</dbReference>
<dbReference type="RefSeq" id="XP_054837162.1">
    <property type="nucleotide sequence ID" value="XM_054981187.1"/>
</dbReference>
<feature type="region of interest" description="Disordered" evidence="2">
    <location>
        <begin position="218"/>
        <end position="253"/>
    </location>
</feature>
<dbReference type="GeneID" id="129330915"/>
<feature type="compositionally biased region" description="Basic residues" evidence="2">
    <location>
        <begin position="619"/>
        <end position="630"/>
    </location>
</feature>
<feature type="compositionally biased region" description="Basic and acidic residues" evidence="2">
    <location>
        <begin position="548"/>
        <end position="565"/>
    </location>
</feature>
<gene>
    <name evidence="5" type="primary">RBBP8NL</name>
</gene>
<dbReference type="PANTHER" id="PTHR15107">
    <property type="entry name" value="RETINOBLASTOMA BINDING PROTEIN 8"/>
    <property type="match status" value="1"/>
</dbReference>
<evidence type="ECO:0000256" key="1">
    <source>
        <dbReference type="SAM" id="Coils"/>
    </source>
</evidence>
<dbReference type="InterPro" id="IPR033316">
    <property type="entry name" value="RBBP8-like"/>
</dbReference>
<dbReference type="CTD" id="140893"/>
<evidence type="ECO:0000256" key="2">
    <source>
        <dbReference type="SAM" id="MobiDB-lite"/>
    </source>
</evidence>
<feature type="compositionally biased region" description="Basic and acidic residues" evidence="2">
    <location>
        <begin position="162"/>
        <end position="183"/>
    </location>
</feature>
<evidence type="ECO:0000313" key="5">
    <source>
        <dbReference type="RefSeq" id="XP_054837162.1"/>
    </source>
</evidence>
<dbReference type="AlphaFoldDB" id="A0AA97JH79"/>
<evidence type="ECO:0000313" key="4">
    <source>
        <dbReference type="Proteomes" id="UP001190640"/>
    </source>
</evidence>
<feature type="region of interest" description="Disordered" evidence="2">
    <location>
        <begin position="544"/>
        <end position="662"/>
    </location>
</feature>
<keyword evidence="1" id="KW-0175">Coiled coil</keyword>
<feature type="coiled-coil region" evidence="1">
    <location>
        <begin position="7"/>
        <end position="69"/>
    </location>
</feature>
<feature type="compositionally biased region" description="Polar residues" evidence="2">
    <location>
        <begin position="631"/>
        <end position="662"/>
    </location>
</feature>
<evidence type="ECO:0000259" key="3">
    <source>
        <dbReference type="Pfam" id="PF10482"/>
    </source>
</evidence>
<dbReference type="PANTHER" id="PTHR15107:SF3">
    <property type="entry name" value="RBBP8 N-TERMINAL-LIKE PROTEIN"/>
    <property type="match status" value="1"/>
</dbReference>
<feature type="domain" description="DNA endonuclease Ctp1 N-terminal" evidence="3">
    <location>
        <begin position="6"/>
        <end position="125"/>
    </location>
</feature>
<dbReference type="KEGG" id="emc:129330915"/>
<protein>
    <submittedName>
        <fullName evidence="5">RBBP8 N-terminal-like protein</fullName>
    </submittedName>
</protein>
<reference evidence="5" key="1">
    <citation type="submission" date="2025-08" db="UniProtKB">
        <authorList>
            <consortium name="RefSeq"/>
        </authorList>
    </citation>
    <scope>IDENTIFICATION</scope>
    <source>
        <tissue evidence="5">Blood</tissue>
    </source>
</reference>
<accession>A0AA97JH79</accession>
<proteinExistence type="predicted"/>
<feature type="region of interest" description="Disordered" evidence="2">
    <location>
        <begin position="128"/>
        <end position="189"/>
    </location>
</feature>
<name>A0AA97JH79_EUBMA</name>
<feature type="compositionally biased region" description="Low complexity" evidence="2">
    <location>
        <begin position="145"/>
        <end position="157"/>
    </location>
</feature>
<organism evidence="4 5">
    <name type="scientific">Eublepharis macularius</name>
    <name type="common">Leopard gecko</name>
    <name type="synonym">Cyrtodactylus macularius</name>
    <dbReference type="NCBI Taxonomy" id="481883"/>
    <lineage>
        <taxon>Eukaryota</taxon>
        <taxon>Metazoa</taxon>
        <taxon>Chordata</taxon>
        <taxon>Craniata</taxon>
        <taxon>Vertebrata</taxon>
        <taxon>Euteleostomi</taxon>
        <taxon>Lepidosauria</taxon>
        <taxon>Squamata</taxon>
        <taxon>Bifurcata</taxon>
        <taxon>Gekkota</taxon>
        <taxon>Eublepharidae</taxon>
        <taxon>Eublepharinae</taxon>
        <taxon>Eublepharis</taxon>
    </lineage>
</organism>
<dbReference type="Proteomes" id="UP001190640">
    <property type="component" value="Chromosome 5"/>
</dbReference>
<dbReference type="InterPro" id="IPR019518">
    <property type="entry name" value="CtIP_N"/>
</dbReference>
<sequence length="662" mass="75126">MAAENFAEFLNKLKEMHEKEVQGLQAKLNELTNEKCRDTQRIEELFAKNHQLREQQKVLKDNVKVLENRLRAGLCDRCQVTQELAKKKQHEFGKAHFQSLQHLFILTNEMNKMREENKSLKEELRKFCSMEDRSKPPRMLSRDGSSTPDSPLPLLSPRNRKSSPEKTAGHKSEDTPFRQRSSPDTRISPNVIFQGEHVSEMTSQKIANQLHGTIAFLRPGSRSSSQERDCTGNVSPPPVSKTPPSLQPARSPSLEVYSRASKTEHHEIASSYEMLKLAARKEQLCLLNQHFALRHLGLRKNSGSRDGIFPHHLLTAREMGGKTRSQDEWEDQASILDLPGAMVYMKDHHLENRLPFLNHQEKLQYLLVQQQELKDKMEVCLNPSQVRSPSPSLTADRECKKERLRWEDPAEGAREKWILINREDLEQTTKAETMREYLTEVPLDLSDYGRGRETLKVAKWQQLPVKHEAESPSRELREGPLLQKTSCSSQLSVARHLHASKESEKLLIKPQEDTAASLTSSVQELPISKTTSSDTAAGLQTKMLLGTEKQDSDRPDDADLESVKEESEEPNTSDSEVTGTGDDESFQGSSMKEKYRYIKENNQALPKKRKRGQDSGQKACKKSGRGRRNGKASQHPDNVQEVIQENNSQSPASSHNVATGET</sequence>
<keyword evidence="4" id="KW-1185">Reference proteome</keyword>